<name>A0A6A6B506_9PEZI</name>
<feature type="region of interest" description="Disordered" evidence="1">
    <location>
        <begin position="47"/>
        <end position="103"/>
    </location>
</feature>
<dbReference type="Proteomes" id="UP000799438">
    <property type="component" value="Unassembled WGS sequence"/>
</dbReference>
<proteinExistence type="predicted"/>
<organism evidence="3 4">
    <name type="scientific">Aplosporella prunicola CBS 121167</name>
    <dbReference type="NCBI Taxonomy" id="1176127"/>
    <lineage>
        <taxon>Eukaryota</taxon>
        <taxon>Fungi</taxon>
        <taxon>Dikarya</taxon>
        <taxon>Ascomycota</taxon>
        <taxon>Pezizomycotina</taxon>
        <taxon>Dothideomycetes</taxon>
        <taxon>Dothideomycetes incertae sedis</taxon>
        <taxon>Botryosphaeriales</taxon>
        <taxon>Aplosporellaceae</taxon>
        <taxon>Aplosporella</taxon>
    </lineage>
</organism>
<protein>
    <submittedName>
        <fullName evidence="3">Uncharacterized protein</fullName>
    </submittedName>
</protein>
<feature type="signal peptide" evidence="2">
    <location>
        <begin position="1"/>
        <end position="24"/>
    </location>
</feature>
<gene>
    <name evidence="3" type="ORF">K452DRAFT_78705</name>
</gene>
<feature type="compositionally biased region" description="Pro residues" evidence="1">
    <location>
        <begin position="51"/>
        <end position="62"/>
    </location>
</feature>
<dbReference type="AlphaFoldDB" id="A0A6A6B506"/>
<keyword evidence="2" id="KW-0732">Signal</keyword>
<sequence>MHAYAPSFSSALLALGTATTAIHAAVLPPSSERPMVIEPMPPAQAQLLPGTFPPSNPLLPPPVEKRDGSVLTARNTTDDSLETSPAGMWSTPQWPSSPMPPTVTEERALSALLAGSAAAPADSTPTVKLMGFPICVAWGVKNIEVCAAQPTSSSPLPSHSLSFTVAPRY</sequence>
<evidence type="ECO:0000313" key="3">
    <source>
        <dbReference type="EMBL" id="KAF2138956.1"/>
    </source>
</evidence>
<dbReference type="EMBL" id="ML995494">
    <property type="protein sequence ID" value="KAF2138956.1"/>
    <property type="molecule type" value="Genomic_DNA"/>
</dbReference>
<evidence type="ECO:0000256" key="2">
    <source>
        <dbReference type="SAM" id="SignalP"/>
    </source>
</evidence>
<reference evidence="3" key="1">
    <citation type="journal article" date="2020" name="Stud. Mycol.">
        <title>101 Dothideomycetes genomes: a test case for predicting lifestyles and emergence of pathogens.</title>
        <authorList>
            <person name="Haridas S."/>
            <person name="Albert R."/>
            <person name="Binder M."/>
            <person name="Bloem J."/>
            <person name="Labutti K."/>
            <person name="Salamov A."/>
            <person name="Andreopoulos B."/>
            <person name="Baker S."/>
            <person name="Barry K."/>
            <person name="Bills G."/>
            <person name="Bluhm B."/>
            <person name="Cannon C."/>
            <person name="Castanera R."/>
            <person name="Culley D."/>
            <person name="Daum C."/>
            <person name="Ezra D."/>
            <person name="Gonzalez J."/>
            <person name="Henrissat B."/>
            <person name="Kuo A."/>
            <person name="Liang C."/>
            <person name="Lipzen A."/>
            <person name="Lutzoni F."/>
            <person name="Magnuson J."/>
            <person name="Mondo S."/>
            <person name="Nolan M."/>
            <person name="Ohm R."/>
            <person name="Pangilinan J."/>
            <person name="Park H.-J."/>
            <person name="Ramirez L."/>
            <person name="Alfaro M."/>
            <person name="Sun H."/>
            <person name="Tritt A."/>
            <person name="Yoshinaga Y."/>
            <person name="Zwiers L.-H."/>
            <person name="Turgeon B."/>
            <person name="Goodwin S."/>
            <person name="Spatafora J."/>
            <person name="Crous P."/>
            <person name="Grigoriev I."/>
        </authorList>
    </citation>
    <scope>NUCLEOTIDE SEQUENCE</scope>
    <source>
        <strain evidence="3">CBS 121167</strain>
    </source>
</reference>
<dbReference type="RefSeq" id="XP_033394669.1">
    <property type="nucleotide sequence ID" value="XM_033547143.1"/>
</dbReference>
<dbReference type="GeneID" id="54304650"/>
<evidence type="ECO:0000313" key="4">
    <source>
        <dbReference type="Proteomes" id="UP000799438"/>
    </source>
</evidence>
<accession>A0A6A6B506</accession>
<feature type="chain" id="PRO_5025482537" evidence="2">
    <location>
        <begin position="25"/>
        <end position="169"/>
    </location>
</feature>
<evidence type="ECO:0000256" key="1">
    <source>
        <dbReference type="SAM" id="MobiDB-lite"/>
    </source>
</evidence>
<keyword evidence="4" id="KW-1185">Reference proteome</keyword>